<comment type="caution">
    <text evidence="2">The sequence shown here is derived from an EMBL/GenBank/DDBJ whole genome shotgun (WGS) entry which is preliminary data.</text>
</comment>
<dbReference type="Gene3D" id="3.40.225.10">
    <property type="entry name" value="Class II aldolase/adducin N-terminal domain"/>
    <property type="match status" value="2"/>
</dbReference>
<evidence type="ECO:0000313" key="2">
    <source>
        <dbReference type="EMBL" id="TFD85206.1"/>
    </source>
</evidence>
<dbReference type="InterPro" id="IPR001303">
    <property type="entry name" value="Aldolase_II/adducin_N"/>
</dbReference>
<dbReference type="InterPro" id="IPR036409">
    <property type="entry name" value="Aldolase_II/adducin_N_sf"/>
</dbReference>
<dbReference type="Pfam" id="PF00596">
    <property type="entry name" value="Aldolase_II"/>
    <property type="match status" value="2"/>
</dbReference>
<organism evidence="2 3">
    <name type="scientific">Cryobacterium serini</name>
    <dbReference type="NCBI Taxonomy" id="1259201"/>
    <lineage>
        <taxon>Bacteria</taxon>
        <taxon>Bacillati</taxon>
        <taxon>Actinomycetota</taxon>
        <taxon>Actinomycetes</taxon>
        <taxon>Micrococcales</taxon>
        <taxon>Microbacteriaceae</taxon>
        <taxon>Cryobacterium</taxon>
    </lineage>
</organism>
<protein>
    <recommendedName>
        <fullName evidence="1">Class II aldolase/adducin N-terminal domain-containing protein</fullName>
    </recommendedName>
</protein>
<sequence length="158" mass="17162">MQRWTDERRTIAEGCRILAHRGLVDDILGHISFRVDETTVLVRCRGPLERGLAFTLPADIHELSLDGSHDLPDLAGHGLTAAGESVEQAVIRAVNVETLAKMQLSVLSAGATPPDIVEADRGDLPDLGSAFNDAMVWRFHLAAIDHAGLSIRRPEEAK</sequence>
<name>A0A4R9BIR9_9MICO</name>
<evidence type="ECO:0000313" key="3">
    <source>
        <dbReference type="Proteomes" id="UP000297626"/>
    </source>
</evidence>
<dbReference type="EMBL" id="SOHN01000018">
    <property type="protein sequence ID" value="TFD85206.1"/>
    <property type="molecule type" value="Genomic_DNA"/>
</dbReference>
<reference evidence="2 3" key="1">
    <citation type="submission" date="2019-03" db="EMBL/GenBank/DDBJ databases">
        <title>Genomics of glacier-inhabiting Cryobacterium strains.</title>
        <authorList>
            <person name="Liu Q."/>
            <person name="Xin Y.-H."/>
        </authorList>
    </citation>
    <scope>NUCLEOTIDE SEQUENCE [LARGE SCALE GENOMIC DNA]</scope>
    <source>
        <strain evidence="2 3">Sr54</strain>
    </source>
</reference>
<dbReference type="AlphaFoldDB" id="A0A4R9BIR9"/>
<dbReference type="SUPFAM" id="SSF53639">
    <property type="entry name" value="AraD/HMP-PK domain-like"/>
    <property type="match status" value="2"/>
</dbReference>
<dbReference type="Proteomes" id="UP000297626">
    <property type="component" value="Unassembled WGS sequence"/>
</dbReference>
<feature type="domain" description="Class II aldolase/adducin N-terminal" evidence="1">
    <location>
        <begin position="10"/>
        <end position="67"/>
    </location>
</feature>
<dbReference type="RefSeq" id="WP_134530593.1">
    <property type="nucleotide sequence ID" value="NZ_SOHN01000018.1"/>
</dbReference>
<gene>
    <name evidence="2" type="ORF">E3T51_15285</name>
</gene>
<evidence type="ECO:0000259" key="1">
    <source>
        <dbReference type="Pfam" id="PF00596"/>
    </source>
</evidence>
<accession>A0A4R9BIR9</accession>
<keyword evidence="3" id="KW-1185">Reference proteome</keyword>
<feature type="domain" description="Class II aldolase/adducin N-terminal" evidence="1">
    <location>
        <begin position="74"/>
        <end position="104"/>
    </location>
</feature>
<proteinExistence type="predicted"/>